<evidence type="ECO:0000313" key="1">
    <source>
        <dbReference type="EMBL" id="MEL7694508.1"/>
    </source>
</evidence>
<comment type="caution">
    <text evidence="1">The sequence shown here is derived from an EMBL/GenBank/DDBJ whole genome shotgun (WGS) entry which is preliminary data.</text>
</comment>
<dbReference type="Proteomes" id="UP001468095">
    <property type="component" value="Unassembled WGS sequence"/>
</dbReference>
<dbReference type="EMBL" id="JBCGBG010000001">
    <property type="protein sequence ID" value="MEL7694508.1"/>
    <property type="molecule type" value="Genomic_DNA"/>
</dbReference>
<keyword evidence="2" id="KW-1185">Reference proteome</keyword>
<proteinExistence type="predicted"/>
<reference evidence="1 2" key="1">
    <citation type="submission" date="2024-04" db="EMBL/GenBank/DDBJ databases">
        <authorList>
            <person name="Suleimanova A.D."/>
            <person name="Pudova D.S."/>
            <person name="Shagimardanova E.I."/>
            <person name="Sharipova M.R."/>
        </authorList>
    </citation>
    <scope>NUCLEOTIDE SEQUENCE [LARGE SCALE GENOMIC DNA]</scope>
    <source>
        <strain evidence="1 2">3.1</strain>
    </source>
</reference>
<gene>
    <name evidence="1" type="ORF">AABB92_02360</name>
</gene>
<name>A0ABU9MEY6_9GAMM</name>
<dbReference type="RefSeq" id="WP_342550254.1">
    <property type="nucleotide sequence ID" value="NZ_JBCGBG010000001.1"/>
</dbReference>
<accession>A0ABU9MEY6</accession>
<evidence type="ECO:0000313" key="2">
    <source>
        <dbReference type="Proteomes" id="UP001468095"/>
    </source>
</evidence>
<protein>
    <submittedName>
        <fullName evidence="1">Uncharacterized protein</fullName>
    </submittedName>
</protein>
<sequence>MLNPEFIDKIYGVGSYVFVNCSSEFSSYFLSAGYNVLNVKELSAGNFNAGYKYDFMVVNYSSVIDNIAFNDFISRCLHSLNHVKKLLITVDEDMQKTSDFICFHTMIKSSGFRYDDVTAELLELHALGQLCIPLISLNLKSYDIDDKKTEHSIVELTQYVRPHENVCLIYEGGDFFASILSQRCIFKDIKKFRSAEAFFKGIRIINDINKVNDKEKKKYFDCIFVLNKENDITDLSSLVRYTENLCPGGRIIFRSDDFQDLAPDRLFELEVAYISKDRQVPDNTSGCDIVQGSLDGYFVAMKNPLIDIQKFEYIEKTYSYSSPPKNLIMFERDYLNPWLLKAVVEFPTRNRNRFALKRYAKKILREYDSKLPDYAAAIAILGYQAFSEKNSIPFVLTEINNYIKVVNQIKKKSPHQIRWLISLSVLGAEISKLQNKKNEALNLYLAALSYPYEKFSPTIGTKVLQAYYNIAMMLYTSGDTINCEKYLSEGLERGIDILNVSYKELLGSQEKPLVFTLFIYHDIIDWLIKLSNLKNNLGEHDNIIPLLNDQTWSALLKERMDAIKNMNSMIKERDDTIVDQGRMLEERMQAINELELVIKSQQKLVEERWDAMQQMEKMIIERDNTISELKNLI</sequence>
<organism evidence="1 2">
    <name type="scientific">Pantoea brenneri</name>
    <dbReference type="NCBI Taxonomy" id="472694"/>
    <lineage>
        <taxon>Bacteria</taxon>
        <taxon>Pseudomonadati</taxon>
        <taxon>Pseudomonadota</taxon>
        <taxon>Gammaproteobacteria</taxon>
        <taxon>Enterobacterales</taxon>
        <taxon>Erwiniaceae</taxon>
        <taxon>Pantoea</taxon>
    </lineage>
</organism>